<dbReference type="eggNOG" id="ENOG502ZBIC">
    <property type="taxonomic scope" value="Bacteria"/>
</dbReference>
<dbReference type="RefSeq" id="WP_143050795.1">
    <property type="nucleotide sequence ID" value="NZ_FOIL01000005.1"/>
</dbReference>
<keyword evidence="2" id="KW-1185">Reference proteome</keyword>
<dbReference type="OrthoDB" id="2018720at2"/>
<accession>A0A1I0BXP3</accession>
<gene>
    <name evidence="1" type="ORF">SAMN04487771_100569</name>
</gene>
<name>A0A1I0BXP3_9FIRM</name>
<dbReference type="AlphaFoldDB" id="A0A1I0BXP3"/>
<dbReference type="STRING" id="1526.SAMN02910262_00825"/>
<organism evidence="1 2">
    <name type="scientific">[Clostridium] aminophilum</name>
    <dbReference type="NCBI Taxonomy" id="1526"/>
    <lineage>
        <taxon>Bacteria</taxon>
        <taxon>Bacillati</taxon>
        <taxon>Bacillota</taxon>
        <taxon>Clostridia</taxon>
        <taxon>Lachnospirales</taxon>
        <taxon>Lachnospiraceae</taxon>
    </lineage>
</organism>
<proteinExistence type="predicted"/>
<dbReference type="Proteomes" id="UP000199820">
    <property type="component" value="Unassembled WGS sequence"/>
</dbReference>
<sequence length="379" mass="44198">MFYTVRGLLKDRGVRLEDTAYRNCNEQMLDFRIASGDFYEIPDVSDGILRFKNAADLLCYNMLCEQLPPLKRIVFRHKEMFPYYGENLVKICEGLKNEPESVCVEGGPCLFGEHEVTAVIELNDGSSYFFDYSTGKKYHDQENGAYAQTDLDLAGFMEQNGENIKDIVFHNHKTGLTYQEYLHVFFPFAVANALQAALVMTLPDMSYRKYLEYCLRYLRKDLREKTVKGFEEILYHISDMYLELIDELRKVLAVKGFVLVHGRDQKMLDLFYEKRAPFIEKNKVLRSLTSNTAKLESIKDYISMPALPYYIFGSKYIIEVNSMDETDSYRKCRKFHKKDTVMGCILFPELLSEDGINTLYCTTPEYKDYGKFKSELEEL</sequence>
<reference evidence="1 2" key="1">
    <citation type="submission" date="2016-10" db="EMBL/GenBank/DDBJ databases">
        <authorList>
            <person name="de Groot N.N."/>
        </authorList>
    </citation>
    <scope>NUCLEOTIDE SEQUENCE [LARGE SCALE GENOMIC DNA]</scope>
    <source>
        <strain evidence="1 2">KH1P1</strain>
    </source>
</reference>
<dbReference type="EMBL" id="FOIL01000005">
    <property type="protein sequence ID" value="SET11594.1"/>
    <property type="molecule type" value="Genomic_DNA"/>
</dbReference>
<evidence type="ECO:0000313" key="2">
    <source>
        <dbReference type="Proteomes" id="UP000199820"/>
    </source>
</evidence>
<protein>
    <submittedName>
        <fullName evidence="1">Uncharacterized protein</fullName>
    </submittedName>
</protein>
<evidence type="ECO:0000313" key="1">
    <source>
        <dbReference type="EMBL" id="SET11594.1"/>
    </source>
</evidence>